<feature type="domain" description="Pvc16 N-terminal" evidence="2">
    <location>
        <begin position="72"/>
        <end position="245"/>
    </location>
</feature>
<feature type="region of interest" description="Disordered" evidence="1">
    <location>
        <begin position="259"/>
        <end position="285"/>
    </location>
</feature>
<feature type="region of interest" description="Disordered" evidence="1">
    <location>
        <begin position="1"/>
        <end position="55"/>
    </location>
</feature>
<accession>A0AB39VXJ7</accession>
<protein>
    <submittedName>
        <fullName evidence="3">Pvc16 family protein</fullName>
    </submittedName>
</protein>
<gene>
    <name evidence="3" type="ORF">AB3G37_09960</name>
</gene>
<evidence type="ECO:0000256" key="1">
    <source>
        <dbReference type="SAM" id="MobiDB-lite"/>
    </source>
</evidence>
<organism evidence="3">
    <name type="scientific">Rouxiella sp. WC2420</name>
    <dbReference type="NCBI Taxonomy" id="3234145"/>
    <lineage>
        <taxon>Bacteria</taxon>
        <taxon>Pseudomonadati</taxon>
        <taxon>Pseudomonadota</taxon>
        <taxon>Gammaproteobacteria</taxon>
        <taxon>Enterobacterales</taxon>
        <taxon>Yersiniaceae</taxon>
        <taxon>Rouxiella</taxon>
    </lineage>
</organism>
<dbReference type="Pfam" id="PF14065">
    <property type="entry name" value="Pvc16_N"/>
    <property type="match status" value="1"/>
</dbReference>
<dbReference type="InterPro" id="IPR025351">
    <property type="entry name" value="Pvc16_N"/>
</dbReference>
<evidence type="ECO:0000259" key="2">
    <source>
        <dbReference type="Pfam" id="PF14065"/>
    </source>
</evidence>
<dbReference type="AlphaFoldDB" id="A0AB39VXJ7"/>
<dbReference type="EMBL" id="CP165628">
    <property type="protein sequence ID" value="XDU74367.1"/>
    <property type="molecule type" value="Genomic_DNA"/>
</dbReference>
<feature type="compositionally biased region" description="Polar residues" evidence="1">
    <location>
        <begin position="28"/>
        <end position="44"/>
    </location>
</feature>
<sequence>MSEENGTGPGTPGEQKSALTDEQLAANKPSSEQATKQNEAISASNDHDEKITLDDANYDDGDNHFLVTLNRAITALIQRDKVINDAKIDIWYDLPENDDKTPDGPTICIYLYDVKENSSMRNGESGSRGYIRNSHTLKLYHGYLHIQCSYLIIFWDKTSQQTIANNQNAIIASRIVTALLDTYHLEKIPEFNHFPDYDARFIQSSEQMNSISNFWQSLKQRPRLCLSYEVTVPVLIPEQTGAKAPMPITKQALDIFASQDKPVNPNVDNSDKPAPIETVNITSKP</sequence>
<proteinExistence type="predicted"/>
<reference evidence="3" key="1">
    <citation type="submission" date="2024-07" db="EMBL/GenBank/DDBJ databases">
        <authorList>
            <person name="Biller S.J."/>
        </authorList>
    </citation>
    <scope>NUCLEOTIDE SEQUENCE</scope>
    <source>
        <strain evidence="3">WC2420</strain>
    </source>
</reference>
<dbReference type="RefSeq" id="WP_369790545.1">
    <property type="nucleotide sequence ID" value="NZ_CP165628.1"/>
</dbReference>
<name>A0AB39VXJ7_9GAMM</name>
<evidence type="ECO:0000313" key="3">
    <source>
        <dbReference type="EMBL" id="XDU74367.1"/>
    </source>
</evidence>